<dbReference type="HAMAP" id="MF_01023">
    <property type="entry name" value="HisC_aminotrans_2"/>
    <property type="match status" value="1"/>
</dbReference>
<comment type="cofactor">
    <cofactor evidence="1 9">
        <name>pyridoxal 5'-phosphate</name>
        <dbReference type="ChEBI" id="CHEBI:597326"/>
    </cofactor>
</comment>
<keyword evidence="6 9" id="KW-0808">Transferase</keyword>
<dbReference type="GO" id="GO:0030170">
    <property type="term" value="F:pyridoxal phosphate binding"/>
    <property type="evidence" value="ECO:0007669"/>
    <property type="project" value="InterPro"/>
</dbReference>
<comment type="subunit">
    <text evidence="3 9">Homodimer.</text>
</comment>
<keyword evidence="8 9" id="KW-0368">Histidine biosynthesis</keyword>
<dbReference type="NCBIfam" id="NF002877">
    <property type="entry name" value="PRK03317.1"/>
    <property type="match status" value="1"/>
</dbReference>
<keyword evidence="12" id="KW-1185">Reference proteome</keyword>
<evidence type="ECO:0000256" key="3">
    <source>
        <dbReference type="ARBA" id="ARBA00011738"/>
    </source>
</evidence>
<evidence type="ECO:0000313" key="12">
    <source>
        <dbReference type="Proteomes" id="UP000321617"/>
    </source>
</evidence>
<dbReference type="GO" id="GO:0004400">
    <property type="term" value="F:histidinol-phosphate transaminase activity"/>
    <property type="evidence" value="ECO:0007669"/>
    <property type="project" value="UniProtKB-UniRule"/>
</dbReference>
<comment type="pathway">
    <text evidence="9">Amino-acid biosynthesis; L-histidine biosynthesis; L-histidine from 5-phospho-alpha-D-ribose 1-diphosphate: step 7/9.</text>
</comment>
<evidence type="ECO:0000256" key="9">
    <source>
        <dbReference type="HAMAP-Rule" id="MF_01023"/>
    </source>
</evidence>
<protein>
    <recommendedName>
        <fullName evidence="9">Histidinol-phosphate aminotransferase</fullName>
        <ecNumber evidence="9">2.6.1.9</ecNumber>
    </recommendedName>
    <alternativeName>
        <fullName evidence="9">Imidazole acetol-phosphate transaminase</fullName>
    </alternativeName>
</protein>
<sequence length="362" mass="38311">MSDVRDLLRPDLRGRSPYGAPQLDVAVRLNTNENSYPPPPEVAAAIGAAVTEAATGLNRYPDRDAVALREDLARYLGHGLTTAQVWAANGSNEILQQLLQAFGGPGRTALGFTPSYSMHPLLASATGTGWRDGGREAGFALGAGHAVTQVRHHRPDVVFLCSPNNPTGTALDPEVVEAVLAESHGLVVVDEAYAEFARPGTPSALRLLPGNPRLVVTRTMSKAFGLAGARLGYLAADPEVVEAVQLVRLPYHLSALTQAAARAALAHTDVLLSDVAAVMRQRDRLVDELSALGLEVAPSDANFVLFGGMADSRAVWRSLVDRGVLIRDVGIPGWLRVTAGTPGEIDVFLSALSEALKEYPPS</sequence>
<dbReference type="OrthoDB" id="9809616at2"/>
<dbReference type="InterPro" id="IPR001917">
    <property type="entry name" value="Aminotrans_II_pyridoxalP_BS"/>
</dbReference>
<evidence type="ECO:0000256" key="1">
    <source>
        <dbReference type="ARBA" id="ARBA00001933"/>
    </source>
</evidence>
<comment type="catalytic activity">
    <reaction evidence="9">
        <text>L-histidinol phosphate + 2-oxoglutarate = 3-(imidazol-4-yl)-2-oxopropyl phosphate + L-glutamate</text>
        <dbReference type="Rhea" id="RHEA:23744"/>
        <dbReference type="ChEBI" id="CHEBI:16810"/>
        <dbReference type="ChEBI" id="CHEBI:29985"/>
        <dbReference type="ChEBI" id="CHEBI:57766"/>
        <dbReference type="ChEBI" id="CHEBI:57980"/>
        <dbReference type="EC" id="2.6.1.9"/>
    </reaction>
</comment>
<dbReference type="InterPro" id="IPR015422">
    <property type="entry name" value="PyrdxlP-dep_Trfase_small"/>
</dbReference>
<dbReference type="InterPro" id="IPR005861">
    <property type="entry name" value="HisP_aminotrans"/>
</dbReference>
<evidence type="ECO:0000256" key="5">
    <source>
        <dbReference type="ARBA" id="ARBA00022605"/>
    </source>
</evidence>
<organism evidence="11 12">
    <name type="scientific">Stackebrandtia albiflava</name>
    <dbReference type="NCBI Taxonomy" id="406432"/>
    <lineage>
        <taxon>Bacteria</taxon>
        <taxon>Bacillati</taxon>
        <taxon>Actinomycetota</taxon>
        <taxon>Actinomycetes</taxon>
        <taxon>Glycomycetales</taxon>
        <taxon>Glycomycetaceae</taxon>
        <taxon>Stackebrandtia</taxon>
    </lineage>
</organism>
<evidence type="ECO:0000313" key="11">
    <source>
        <dbReference type="EMBL" id="TWJ15296.1"/>
    </source>
</evidence>
<dbReference type="InterPro" id="IPR004839">
    <property type="entry name" value="Aminotransferase_I/II_large"/>
</dbReference>
<proteinExistence type="inferred from homology"/>
<reference evidence="11 12" key="1">
    <citation type="journal article" date="2013" name="Stand. Genomic Sci.">
        <title>Genomic Encyclopedia of Type Strains, Phase I: The one thousand microbial genomes (KMG-I) project.</title>
        <authorList>
            <person name="Kyrpides N.C."/>
            <person name="Woyke T."/>
            <person name="Eisen J.A."/>
            <person name="Garrity G."/>
            <person name="Lilburn T.G."/>
            <person name="Beck B.J."/>
            <person name="Whitman W.B."/>
            <person name="Hugenholtz P."/>
            <person name="Klenk H.P."/>
        </authorList>
    </citation>
    <scope>NUCLEOTIDE SEQUENCE [LARGE SCALE GENOMIC DNA]</scope>
    <source>
        <strain evidence="11 12">DSM 45044</strain>
    </source>
</reference>
<keyword evidence="5 9" id="KW-0028">Amino-acid biosynthesis</keyword>
<evidence type="ECO:0000256" key="2">
    <source>
        <dbReference type="ARBA" id="ARBA00007970"/>
    </source>
</evidence>
<accession>A0A562VBN9</accession>
<evidence type="ECO:0000256" key="4">
    <source>
        <dbReference type="ARBA" id="ARBA00022576"/>
    </source>
</evidence>
<dbReference type="CDD" id="cd00609">
    <property type="entry name" value="AAT_like"/>
    <property type="match status" value="1"/>
</dbReference>
<dbReference type="InterPro" id="IPR015421">
    <property type="entry name" value="PyrdxlP-dep_Trfase_major"/>
</dbReference>
<evidence type="ECO:0000256" key="7">
    <source>
        <dbReference type="ARBA" id="ARBA00022898"/>
    </source>
</evidence>
<dbReference type="UniPathway" id="UPA00031">
    <property type="reaction ID" value="UER00012"/>
</dbReference>
<name>A0A562VBN9_9ACTN</name>
<feature type="modified residue" description="N6-(pyridoxal phosphate)lysine" evidence="9">
    <location>
        <position position="222"/>
    </location>
</feature>
<keyword evidence="7 9" id="KW-0663">Pyridoxal phosphate</keyword>
<comment type="similarity">
    <text evidence="2 9">Belongs to the class-II pyridoxal-phosphate-dependent aminotransferase family. Histidinol-phosphate aminotransferase subfamily.</text>
</comment>
<dbReference type="AlphaFoldDB" id="A0A562VBN9"/>
<dbReference type="EC" id="2.6.1.9" evidence="9"/>
<comment type="caution">
    <text evidence="11">The sequence shown here is derived from an EMBL/GenBank/DDBJ whole genome shotgun (WGS) entry which is preliminary data.</text>
</comment>
<evidence type="ECO:0000259" key="10">
    <source>
        <dbReference type="Pfam" id="PF00155"/>
    </source>
</evidence>
<feature type="domain" description="Aminotransferase class I/classII large" evidence="10">
    <location>
        <begin position="27"/>
        <end position="352"/>
    </location>
</feature>
<dbReference type="EMBL" id="VLLL01000005">
    <property type="protein sequence ID" value="TWJ15296.1"/>
    <property type="molecule type" value="Genomic_DNA"/>
</dbReference>
<dbReference type="Pfam" id="PF00155">
    <property type="entry name" value="Aminotran_1_2"/>
    <property type="match status" value="1"/>
</dbReference>
<evidence type="ECO:0000256" key="8">
    <source>
        <dbReference type="ARBA" id="ARBA00023102"/>
    </source>
</evidence>
<gene>
    <name evidence="9" type="primary">hisC</name>
    <name evidence="11" type="ORF">LX16_0996</name>
</gene>
<dbReference type="Proteomes" id="UP000321617">
    <property type="component" value="Unassembled WGS sequence"/>
</dbReference>
<dbReference type="NCBIfam" id="TIGR01141">
    <property type="entry name" value="hisC"/>
    <property type="match status" value="1"/>
</dbReference>
<dbReference type="Gene3D" id="3.90.1150.10">
    <property type="entry name" value="Aspartate Aminotransferase, domain 1"/>
    <property type="match status" value="1"/>
</dbReference>
<evidence type="ECO:0000256" key="6">
    <source>
        <dbReference type="ARBA" id="ARBA00022679"/>
    </source>
</evidence>
<dbReference type="SUPFAM" id="SSF53383">
    <property type="entry name" value="PLP-dependent transferases"/>
    <property type="match status" value="1"/>
</dbReference>
<dbReference type="PROSITE" id="PS00599">
    <property type="entry name" value="AA_TRANSFER_CLASS_2"/>
    <property type="match status" value="1"/>
</dbReference>
<dbReference type="Gene3D" id="3.40.640.10">
    <property type="entry name" value="Type I PLP-dependent aspartate aminotransferase-like (Major domain)"/>
    <property type="match status" value="1"/>
</dbReference>
<dbReference type="InterPro" id="IPR015424">
    <property type="entry name" value="PyrdxlP-dep_Trfase"/>
</dbReference>
<dbReference type="RefSeq" id="WP_147133749.1">
    <property type="nucleotide sequence ID" value="NZ_BAABIJ010000001.1"/>
</dbReference>
<keyword evidence="4 9" id="KW-0032">Aminotransferase</keyword>
<dbReference type="PANTHER" id="PTHR42885">
    <property type="entry name" value="HISTIDINOL-PHOSPHATE AMINOTRANSFERASE-RELATED"/>
    <property type="match status" value="1"/>
</dbReference>
<dbReference type="GO" id="GO:0000105">
    <property type="term" value="P:L-histidine biosynthetic process"/>
    <property type="evidence" value="ECO:0007669"/>
    <property type="project" value="UniProtKB-UniRule"/>
</dbReference>
<dbReference type="PANTHER" id="PTHR42885:SF2">
    <property type="entry name" value="HISTIDINOL-PHOSPHATE AMINOTRANSFERASE"/>
    <property type="match status" value="1"/>
</dbReference>